<dbReference type="Proteomes" id="UP000827092">
    <property type="component" value="Unassembled WGS sequence"/>
</dbReference>
<dbReference type="AlphaFoldDB" id="A0AAV6U1F2"/>
<sequence length="808" mass="91247">MSTDSVLNRRRGNIRGQLTKLCKSVDEEKECNLDILLAHQEQLCRLAKKFEDLKVGFYETVADTEIDSVEATLSEMDDEISKLEVRLLTSIQKIKISNNKMPNDDPRKVLNEKPANSVPKLPDIPLPIFCAKIEEYSSFKSQFINLIDQNSYLSDVDKLYYLRGALRDEAKGIQTLDDSYSSLFEALDNRYDNKRLVIDAHIKALLNFEPIKHDSEKDIRNFTDCIKRNLRALSVLKLERDILSSAILLNVFLSKLDKDTRKLFEASLTNNEVPDFDEFIAFLERRAQILSSIARNTKPNTIEKSKTFLVKSNKFSKACLLCQMKHPIYQCSKFKEMKLEDRFEICKLNKICMKCLSHNYDKNGCQSKGACKVCSRANHHTLLHKYSTYTKPSNNNYMSVDTTSPTQYEQQTLMSDSQNIDHTGSLAEGQHSFFSQSEEKCVLINTAMVHVLNSEGQRIALRAILDSASESSFISNEAATVLSLKKEKANIPICGLGDSPLRVKKFASARVSNYKNDCNWAIKLLIVPKIADAMPGFADASAKAYGACVYVQTEINSNKGSSHLLCSKSRVCPIKTVTIPKLELSACLLLSQLIQKSLTALKHQIKSVQLFSDSTIALAWIKTSPHLLKPFVSNRVSQIQQLTSDFEWRHIPSELNPADLISRGLEAPALSHCELWWKGPELTSIPVPASDEPQPADQQFFEELKVLPKMAFSSHNISFFDSIIDRSNNYYKLLRILSYVLRFFKNAHKNDIPRQTGPLTREELQSAELILIKNLQLEHFSAEFSALKKGNSVPSAVMAVAYTHALAG</sequence>
<dbReference type="InterPro" id="IPR008042">
    <property type="entry name" value="Retrotrans_Pao"/>
</dbReference>
<protein>
    <recommendedName>
        <fullName evidence="3">Peptidase aspartic putative domain-containing protein</fullName>
    </recommendedName>
</protein>
<name>A0AAV6U1F2_9ARAC</name>
<evidence type="ECO:0000313" key="1">
    <source>
        <dbReference type="EMBL" id="KAG8178297.1"/>
    </source>
</evidence>
<dbReference type="EMBL" id="JAFNEN010000703">
    <property type="protein sequence ID" value="KAG8178297.1"/>
    <property type="molecule type" value="Genomic_DNA"/>
</dbReference>
<accession>A0AAV6U1F2</accession>
<comment type="caution">
    <text evidence="1">The sequence shown here is derived from an EMBL/GenBank/DDBJ whole genome shotgun (WGS) entry which is preliminary data.</text>
</comment>
<gene>
    <name evidence="1" type="ORF">JTE90_026268</name>
</gene>
<organism evidence="1 2">
    <name type="scientific">Oedothorax gibbosus</name>
    <dbReference type="NCBI Taxonomy" id="931172"/>
    <lineage>
        <taxon>Eukaryota</taxon>
        <taxon>Metazoa</taxon>
        <taxon>Ecdysozoa</taxon>
        <taxon>Arthropoda</taxon>
        <taxon>Chelicerata</taxon>
        <taxon>Arachnida</taxon>
        <taxon>Araneae</taxon>
        <taxon>Araneomorphae</taxon>
        <taxon>Entelegynae</taxon>
        <taxon>Araneoidea</taxon>
        <taxon>Linyphiidae</taxon>
        <taxon>Erigoninae</taxon>
        <taxon>Oedothorax</taxon>
    </lineage>
</organism>
<keyword evidence="2" id="KW-1185">Reference proteome</keyword>
<reference evidence="1 2" key="1">
    <citation type="journal article" date="2022" name="Nat. Ecol. Evol.">
        <title>A masculinizing supergene underlies an exaggerated male reproductive morph in a spider.</title>
        <authorList>
            <person name="Hendrickx F."/>
            <person name="De Corte Z."/>
            <person name="Sonet G."/>
            <person name="Van Belleghem S.M."/>
            <person name="Kostlbacher S."/>
            <person name="Vangestel C."/>
        </authorList>
    </citation>
    <scope>NUCLEOTIDE SEQUENCE [LARGE SCALE GENOMIC DNA]</scope>
    <source>
        <strain evidence="1">W744_W776</strain>
    </source>
</reference>
<dbReference type="Pfam" id="PF05380">
    <property type="entry name" value="Peptidase_A17"/>
    <property type="match status" value="1"/>
</dbReference>
<dbReference type="Pfam" id="PF03564">
    <property type="entry name" value="DUF1759"/>
    <property type="match status" value="1"/>
</dbReference>
<proteinExistence type="predicted"/>
<dbReference type="InterPro" id="IPR005312">
    <property type="entry name" value="DUF1759"/>
</dbReference>
<evidence type="ECO:0008006" key="3">
    <source>
        <dbReference type="Google" id="ProtNLM"/>
    </source>
</evidence>
<dbReference type="PANTHER" id="PTHR47331">
    <property type="entry name" value="PHD-TYPE DOMAIN-CONTAINING PROTEIN"/>
    <property type="match status" value="1"/>
</dbReference>
<evidence type="ECO:0000313" key="2">
    <source>
        <dbReference type="Proteomes" id="UP000827092"/>
    </source>
</evidence>